<dbReference type="SUPFAM" id="SSF56112">
    <property type="entry name" value="Protein kinase-like (PK-like)"/>
    <property type="match status" value="1"/>
</dbReference>
<evidence type="ECO:0000256" key="7">
    <source>
        <dbReference type="ARBA" id="ARBA00022741"/>
    </source>
</evidence>
<evidence type="ECO:0000256" key="8">
    <source>
        <dbReference type="ARBA" id="ARBA00022777"/>
    </source>
</evidence>
<keyword evidence="11 16" id="KW-0472">Membrane</keyword>
<dbReference type="Pfam" id="PF14380">
    <property type="entry name" value="WAK_assoc"/>
    <property type="match status" value="2"/>
</dbReference>
<dbReference type="Pfam" id="PF00069">
    <property type="entry name" value="Pkinase"/>
    <property type="match status" value="1"/>
</dbReference>
<feature type="signal peptide" evidence="17">
    <location>
        <begin position="1"/>
        <end position="28"/>
    </location>
</feature>
<dbReference type="InterPro" id="IPR000719">
    <property type="entry name" value="Prot_kinase_dom"/>
</dbReference>
<keyword evidence="5 16" id="KW-0812">Transmembrane</keyword>
<evidence type="ECO:0000256" key="11">
    <source>
        <dbReference type="ARBA" id="ARBA00023136"/>
    </source>
</evidence>
<feature type="transmembrane region" description="Helical" evidence="16">
    <location>
        <begin position="413"/>
        <end position="434"/>
    </location>
</feature>
<keyword evidence="9 15" id="KW-0067">ATP-binding</keyword>
<dbReference type="PROSITE" id="PS50011">
    <property type="entry name" value="PROTEIN_KINASE_DOM"/>
    <property type="match status" value="1"/>
</dbReference>
<dbReference type="Proteomes" id="UP000594261">
    <property type="component" value="Chromosome 12"/>
</dbReference>
<keyword evidence="6 17" id="KW-0732">Signal</keyword>
<dbReference type="InterPro" id="IPR025287">
    <property type="entry name" value="WAK_GUB"/>
</dbReference>
<dbReference type="EC" id="2.7.11.1" evidence="2"/>
<evidence type="ECO:0000256" key="13">
    <source>
        <dbReference type="ARBA" id="ARBA00047899"/>
    </source>
</evidence>
<keyword evidence="12" id="KW-0325">Glycoprotein</keyword>
<dbReference type="InParanoid" id="A0A7N2REE5"/>
<dbReference type="Gramene" id="QL12p016308:mrna">
    <property type="protein sequence ID" value="QL12p016308:mrna"/>
    <property type="gene ID" value="QL12p016308"/>
</dbReference>
<reference evidence="19" key="2">
    <citation type="submission" date="2021-01" db="UniProtKB">
        <authorList>
            <consortium name="EnsemblPlants"/>
        </authorList>
    </citation>
    <scope>IDENTIFICATION</scope>
</reference>
<dbReference type="GO" id="GO:0005524">
    <property type="term" value="F:ATP binding"/>
    <property type="evidence" value="ECO:0007669"/>
    <property type="project" value="UniProtKB-UniRule"/>
</dbReference>
<evidence type="ECO:0000256" key="1">
    <source>
        <dbReference type="ARBA" id="ARBA00004479"/>
    </source>
</evidence>
<dbReference type="PROSITE" id="PS00108">
    <property type="entry name" value="PROTEIN_KINASE_ST"/>
    <property type="match status" value="1"/>
</dbReference>
<evidence type="ECO:0000256" key="15">
    <source>
        <dbReference type="PROSITE-ProRule" id="PRU10141"/>
    </source>
</evidence>
<dbReference type="GO" id="GO:0030247">
    <property type="term" value="F:polysaccharide binding"/>
    <property type="evidence" value="ECO:0007669"/>
    <property type="project" value="InterPro"/>
</dbReference>
<dbReference type="GO" id="GO:0004674">
    <property type="term" value="F:protein serine/threonine kinase activity"/>
    <property type="evidence" value="ECO:0007669"/>
    <property type="project" value="UniProtKB-KW"/>
</dbReference>
<evidence type="ECO:0000256" key="3">
    <source>
        <dbReference type="ARBA" id="ARBA00022527"/>
    </source>
</evidence>
<evidence type="ECO:0000256" key="4">
    <source>
        <dbReference type="ARBA" id="ARBA00022679"/>
    </source>
</evidence>
<reference evidence="19 20" key="1">
    <citation type="journal article" date="2016" name="G3 (Bethesda)">
        <title>First Draft Assembly and Annotation of the Genome of a California Endemic Oak Quercus lobata Nee (Fagaceae).</title>
        <authorList>
            <person name="Sork V.L."/>
            <person name="Fitz-Gibbon S.T."/>
            <person name="Puiu D."/>
            <person name="Crepeau M."/>
            <person name="Gugger P.F."/>
            <person name="Sherman R."/>
            <person name="Stevens K."/>
            <person name="Langley C.H."/>
            <person name="Pellegrini M."/>
            <person name="Salzberg S.L."/>
        </authorList>
    </citation>
    <scope>NUCLEOTIDE SEQUENCE [LARGE SCALE GENOMIC DNA]</scope>
    <source>
        <strain evidence="19 20">cv. SW786</strain>
    </source>
</reference>
<proteinExistence type="predicted"/>
<evidence type="ECO:0000313" key="19">
    <source>
        <dbReference type="EnsemblPlants" id="QL12p016308:mrna"/>
    </source>
</evidence>
<feature type="domain" description="Protein kinase" evidence="18">
    <location>
        <begin position="481"/>
        <end position="769"/>
    </location>
</feature>
<dbReference type="EMBL" id="LRBV02000012">
    <property type="status" value="NOT_ANNOTATED_CDS"/>
    <property type="molecule type" value="Genomic_DNA"/>
</dbReference>
<dbReference type="InterPro" id="IPR017441">
    <property type="entry name" value="Protein_kinase_ATP_BS"/>
</dbReference>
<dbReference type="FunFam" id="1.10.510.10:FF:000590">
    <property type="entry name" value="PR5-like receptor kinase"/>
    <property type="match status" value="1"/>
</dbReference>
<dbReference type="InterPro" id="IPR011009">
    <property type="entry name" value="Kinase-like_dom_sf"/>
</dbReference>
<dbReference type="InterPro" id="IPR008271">
    <property type="entry name" value="Ser/Thr_kinase_AS"/>
</dbReference>
<name>A0A7N2REE5_QUELO</name>
<evidence type="ECO:0000313" key="20">
    <source>
        <dbReference type="Proteomes" id="UP000594261"/>
    </source>
</evidence>
<evidence type="ECO:0000256" key="14">
    <source>
        <dbReference type="ARBA" id="ARBA00048679"/>
    </source>
</evidence>
<accession>A0A7N2REE5</accession>
<protein>
    <recommendedName>
        <fullName evidence="2">non-specific serine/threonine protein kinase</fullName>
        <ecNumber evidence="2">2.7.11.1</ecNumber>
    </recommendedName>
</protein>
<comment type="catalytic activity">
    <reaction evidence="14">
        <text>L-seryl-[protein] + ATP = O-phospho-L-seryl-[protein] + ADP + H(+)</text>
        <dbReference type="Rhea" id="RHEA:17989"/>
        <dbReference type="Rhea" id="RHEA-COMP:9863"/>
        <dbReference type="Rhea" id="RHEA-COMP:11604"/>
        <dbReference type="ChEBI" id="CHEBI:15378"/>
        <dbReference type="ChEBI" id="CHEBI:29999"/>
        <dbReference type="ChEBI" id="CHEBI:30616"/>
        <dbReference type="ChEBI" id="CHEBI:83421"/>
        <dbReference type="ChEBI" id="CHEBI:456216"/>
        <dbReference type="EC" id="2.7.11.1"/>
    </reaction>
</comment>
<dbReference type="InterPro" id="IPR032872">
    <property type="entry name" value="WAK_assoc_C"/>
</dbReference>
<evidence type="ECO:0000256" key="12">
    <source>
        <dbReference type="ARBA" id="ARBA00023180"/>
    </source>
</evidence>
<keyword evidence="4" id="KW-0808">Transferase</keyword>
<keyword evidence="20" id="KW-1185">Reference proteome</keyword>
<comment type="catalytic activity">
    <reaction evidence="13">
        <text>L-threonyl-[protein] + ATP = O-phospho-L-threonyl-[protein] + ADP + H(+)</text>
        <dbReference type="Rhea" id="RHEA:46608"/>
        <dbReference type="Rhea" id="RHEA-COMP:11060"/>
        <dbReference type="Rhea" id="RHEA-COMP:11605"/>
        <dbReference type="ChEBI" id="CHEBI:15378"/>
        <dbReference type="ChEBI" id="CHEBI:30013"/>
        <dbReference type="ChEBI" id="CHEBI:30616"/>
        <dbReference type="ChEBI" id="CHEBI:61977"/>
        <dbReference type="ChEBI" id="CHEBI:456216"/>
        <dbReference type="EC" id="2.7.11.1"/>
    </reaction>
</comment>
<evidence type="ECO:0000256" key="2">
    <source>
        <dbReference type="ARBA" id="ARBA00012513"/>
    </source>
</evidence>
<keyword evidence="8" id="KW-0418">Kinase</keyword>
<dbReference type="PANTHER" id="PTHR27009">
    <property type="entry name" value="RUST RESISTANCE KINASE LR10-RELATED"/>
    <property type="match status" value="1"/>
</dbReference>
<keyword evidence="10 16" id="KW-1133">Transmembrane helix</keyword>
<evidence type="ECO:0000256" key="10">
    <source>
        <dbReference type="ARBA" id="ARBA00022989"/>
    </source>
</evidence>
<dbReference type="FunCoup" id="A0A7N2REE5">
    <property type="interactions" value="834"/>
</dbReference>
<comment type="subcellular location">
    <subcellularLocation>
        <location evidence="1">Membrane</location>
        <topology evidence="1">Single-pass type I membrane protein</topology>
    </subcellularLocation>
</comment>
<dbReference type="Pfam" id="PF13947">
    <property type="entry name" value="GUB_WAK_bind"/>
    <property type="match status" value="1"/>
</dbReference>
<dbReference type="GO" id="GO:0016020">
    <property type="term" value="C:membrane"/>
    <property type="evidence" value="ECO:0007669"/>
    <property type="project" value="UniProtKB-SubCell"/>
</dbReference>
<evidence type="ECO:0000256" key="16">
    <source>
        <dbReference type="SAM" id="Phobius"/>
    </source>
</evidence>
<dbReference type="CDD" id="cd14066">
    <property type="entry name" value="STKc_IRAK"/>
    <property type="match status" value="1"/>
</dbReference>
<feature type="chain" id="PRO_5029753515" description="non-specific serine/threonine protein kinase" evidence="17">
    <location>
        <begin position="29"/>
        <end position="783"/>
    </location>
</feature>
<evidence type="ECO:0000259" key="18">
    <source>
        <dbReference type="PROSITE" id="PS50011"/>
    </source>
</evidence>
<dbReference type="PROSITE" id="PS00107">
    <property type="entry name" value="PROTEIN_KINASE_ATP"/>
    <property type="match status" value="1"/>
</dbReference>
<dbReference type="Gene3D" id="3.30.200.20">
    <property type="entry name" value="Phosphorylase Kinase, domain 1"/>
    <property type="match status" value="1"/>
</dbReference>
<evidence type="ECO:0000256" key="17">
    <source>
        <dbReference type="SAM" id="SignalP"/>
    </source>
</evidence>
<dbReference type="AlphaFoldDB" id="A0A7N2REE5"/>
<keyword evidence="7 15" id="KW-0547">Nucleotide-binding</keyword>
<evidence type="ECO:0000256" key="6">
    <source>
        <dbReference type="ARBA" id="ARBA00022729"/>
    </source>
</evidence>
<dbReference type="EnsemblPlants" id="QL12p016308:mrna">
    <property type="protein sequence ID" value="QL12p016308:mrna"/>
    <property type="gene ID" value="QL12p016308"/>
</dbReference>
<dbReference type="SMART" id="SM00220">
    <property type="entry name" value="S_TKc"/>
    <property type="match status" value="1"/>
</dbReference>
<dbReference type="Gene3D" id="1.10.510.10">
    <property type="entry name" value="Transferase(Phosphotransferase) domain 1"/>
    <property type="match status" value="1"/>
</dbReference>
<keyword evidence="3" id="KW-0723">Serine/threonine-protein kinase</keyword>
<dbReference type="OMA" id="WLPNQGN"/>
<organism evidence="19 20">
    <name type="scientific">Quercus lobata</name>
    <name type="common">Valley oak</name>
    <dbReference type="NCBI Taxonomy" id="97700"/>
    <lineage>
        <taxon>Eukaryota</taxon>
        <taxon>Viridiplantae</taxon>
        <taxon>Streptophyta</taxon>
        <taxon>Embryophyta</taxon>
        <taxon>Tracheophyta</taxon>
        <taxon>Spermatophyta</taxon>
        <taxon>Magnoliopsida</taxon>
        <taxon>eudicotyledons</taxon>
        <taxon>Gunneridae</taxon>
        <taxon>Pentapetalae</taxon>
        <taxon>rosids</taxon>
        <taxon>fabids</taxon>
        <taxon>Fagales</taxon>
        <taxon>Fagaceae</taxon>
        <taxon>Quercus</taxon>
    </lineage>
</organism>
<feature type="binding site" evidence="15">
    <location>
        <position position="509"/>
    </location>
    <ligand>
        <name>ATP</name>
        <dbReference type="ChEBI" id="CHEBI:30616"/>
    </ligand>
</feature>
<sequence length="783" mass="86378">MHPNLFPTITLFLIIVTITLIHCPTSLCADDEKYLTCEAPFNCSNLVNLSYPFWASNRPNYCGHPSFQLNCSSEFPQINITTMNHRVLEINNSSRSLKVARTDYLDTICPAAFVNTTIDNNLFSYIASSDTNLTLYYNCRTPLATIPTFVFYQFNCSISSSTEFINYYTLSSQTFLAISNYIGACDYWVNVPILQSEVPTTATYDAVIAAIDSGFMLEWDANNSQCDTCLEAGGLCGSDPTTSTFACHCTNGTFASGCSTVSTNANLTLYYQCPVPLVPITSLTSTSVLQFNCTINNTNFFNYYSPNIYSPDLSSISNSIGACNYWVNVPILLPTTAIATTQDAVIAAIDGSFMLTWNASNPQCDTCLGAGGLCGSDPNTSAFACHCQNGTFVSGCAGPVSSSRSSSKLKREIVIGITAAVLGTIVVFIIICCLRREQLSKALIFRRTARKNDENVKTFILNYGSLAPKHYSYAEIKKMTNSFINKLGQGGYSSVYKGKLPDGKLVAVKVLSESKGNGEDFINEVASICRTSHVNIVTLLGFSYEKNKRALIYEFMPNGSLDKFIYHRESSATNCRLEWKTLYKIAVDIARGLEYLHRGCSTRILHFDIKPQNILLDEDFNPKISDFGLAKLCQRKDSIVSMNGMRGTVGYIAPEVFSRSFGGVSHKSDVYSYGMLILEMVGGRKNFDAGVSNSSEKYFPDWIYKDLELDLDGRTRGVITEEKETSSKMILVSLWCIQTNPTDRPSMNKVVEMLEGTLHSLQIPPKPFLCSPKVSPMESSTTS</sequence>
<dbReference type="InterPro" id="IPR045874">
    <property type="entry name" value="LRK10/LRL21-25-like"/>
</dbReference>
<evidence type="ECO:0000256" key="5">
    <source>
        <dbReference type="ARBA" id="ARBA00022692"/>
    </source>
</evidence>
<evidence type="ECO:0000256" key="9">
    <source>
        <dbReference type="ARBA" id="ARBA00022840"/>
    </source>
</evidence>